<protein>
    <submittedName>
        <fullName evidence="2">Minor capsid protein</fullName>
    </submittedName>
</protein>
<accession>A0A8S5LEN1</accession>
<evidence type="ECO:0000313" key="2">
    <source>
        <dbReference type="EMBL" id="DAD68391.1"/>
    </source>
</evidence>
<dbReference type="InterPro" id="IPR006528">
    <property type="entry name" value="Phage_head_morphogenesis_dom"/>
</dbReference>
<dbReference type="Pfam" id="PF04233">
    <property type="entry name" value="Phage_Mu_F"/>
    <property type="match status" value="1"/>
</dbReference>
<name>A0A8S5LEN1_9CAUD</name>
<sequence>MSKNNYWQDRFIEEEERLNKIAGDEFRRQQLEYERAIARMNKDIEVWYNRIAKNNDVSLAEAKKMLNDKELKEFKWTLDEYIKYGEENGIKKDWSRQLENASARVHIERLEAMKLQVRGEIEKLYNGRESGFESYLKNLYKDQYNRTAFQIAKGTGVATNIYSLNDKLVNTVIKKPWAPDGKNFSDRIWEDKDKLINTLHTEMTQAFIRGDSLEKLADKIAEKMKVSKANASRLVYTESAAYSSKARLKSYQDLGIEKYEIVATLDNRTSDICQDMDGKVFDLKDYEVGVTANPFHVRCRTTTAPYFDDMEGERASRNEKTGETEYVPADITYKDWKEKYVSNNSEKVLQNDIKMSTMEPGIIDKILETVKTENSDARKEIAEELLKANGLNNVPVNVKKIRERGNCEFGISNDTMKLLSYNLQLDDDRDIRYQIKTMLHEIYHAKMDGLRTDITTLGTANFLKIEETFTESTAHYLIKELGISDNLMPAYPGYLTETLPKLKMLKEFKNCKTIEDFGEIMFDYRLGNNKTAEWSKVYNTLDSLHFDKSEYAKKYFDYINDNLDTVTDKVIENTPIWKNRKEEIKNITLDWIKNGKIPDHGREKNYIENILMASMKLKGVE</sequence>
<proteinExistence type="predicted"/>
<dbReference type="NCBIfam" id="TIGR01641">
    <property type="entry name" value="phageSPP1_gp7"/>
    <property type="match status" value="1"/>
</dbReference>
<evidence type="ECO:0000259" key="1">
    <source>
        <dbReference type="Pfam" id="PF04233"/>
    </source>
</evidence>
<organism evidence="2">
    <name type="scientific">Siphoviridae sp. ctTic26</name>
    <dbReference type="NCBI Taxonomy" id="2823583"/>
    <lineage>
        <taxon>Viruses</taxon>
        <taxon>Duplodnaviria</taxon>
        <taxon>Heunggongvirae</taxon>
        <taxon>Uroviricota</taxon>
        <taxon>Caudoviricetes</taxon>
    </lineage>
</organism>
<feature type="domain" description="Phage head morphogenesis" evidence="1">
    <location>
        <begin position="198"/>
        <end position="303"/>
    </location>
</feature>
<reference evidence="2" key="1">
    <citation type="journal article" date="2021" name="Proc. Natl. Acad. Sci. U.S.A.">
        <title>A Catalog of Tens of Thousands of Viruses from Human Metagenomes Reveals Hidden Associations with Chronic Diseases.</title>
        <authorList>
            <person name="Tisza M.J."/>
            <person name="Buck C.B."/>
        </authorList>
    </citation>
    <scope>NUCLEOTIDE SEQUENCE</scope>
    <source>
        <strain evidence="2">CtTic26</strain>
    </source>
</reference>
<dbReference type="EMBL" id="BK014701">
    <property type="protein sequence ID" value="DAD68391.1"/>
    <property type="molecule type" value="Genomic_DNA"/>
</dbReference>